<dbReference type="RefSeq" id="WP_163967407.1">
    <property type="nucleotide sequence ID" value="NZ_JAAIVB010000070.1"/>
</dbReference>
<dbReference type="InterPro" id="IPR013830">
    <property type="entry name" value="SGNH_hydro"/>
</dbReference>
<dbReference type="InterPro" id="IPR036514">
    <property type="entry name" value="SGNH_hydro_sf"/>
</dbReference>
<accession>A0A6B3SSN9</accession>
<organism evidence="2 3">
    <name type="scientific">Noviherbaspirillum galbum</name>
    <dbReference type="NCBI Taxonomy" id="2709383"/>
    <lineage>
        <taxon>Bacteria</taxon>
        <taxon>Pseudomonadati</taxon>
        <taxon>Pseudomonadota</taxon>
        <taxon>Betaproteobacteria</taxon>
        <taxon>Burkholderiales</taxon>
        <taxon>Oxalobacteraceae</taxon>
        <taxon>Noviherbaspirillum</taxon>
    </lineage>
</organism>
<dbReference type="AlphaFoldDB" id="A0A6B3SSN9"/>
<dbReference type="SUPFAM" id="SSF52266">
    <property type="entry name" value="SGNH hydrolase"/>
    <property type="match status" value="1"/>
</dbReference>
<evidence type="ECO:0000259" key="1">
    <source>
        <dbReference type="Pfam" id="PF13472"/>
    </source>
</evidence>
<evidence type="ECO:0000313" key="2">
    <source>
        <dbReference type="EMBL" id="NEX63488.1"/>
    </source>
</evidence>
<dbReference type="GO" id="GO:0016788">
    <property type="term" value="F:hydrolase activity, acting on ester bonds"/>
    <property type="evidence" value="ECO:0007669"/>
    <property type="project" value="UniProtKB-ARBA"/>
</dbReference>
<dbReference type="CDD" id="cd01836">
    <property type="entry name" value="FeeA_FeeB_like"/>
    <property type="match status" value="1"/>
</dbReference>
<protein>
    <submittedName>
        <fullName evidence="2">SGNH/GDSL hydrolase family protein</fullName>
    </submittedName>
</protein>
<proteinExistence type="predicted"/>
<reference evidence="2 3" key="1">
    <citation type="submission" date="2020-02" db="EMBL/GenBank/DDBJ databases">
        <authorList>
            <person name="Kim M.K."/>
        </authorList>
    </citation>
    <scope>NUCLEOTIDE SEQUENCE [LARGE SCALE GENOMIC DNA]</scope>
    <source>
        <strain evidence="2 3">17J57-3</strain>
    </source>
</reference>
<dbReference type="Gene3D" id="3.40.50.1110">
    <property type="entry name" value="SGNH hydrolase"/>
    <property type="match status" value="1"/>
</dbReference>
<gene>
    <name evidence="2" type="ORF">G3574_20620</name>
</gene>
<dbReference type="Pfam" id="PF13472">
    <property type="entry name" value="Lipase_GDSL_2"/>
    <property type="match status" value="1"/>
</dbReference>
<dbReference type="EMBL" id="JAAIVB010000070">
    <property type="protein sequence ID" value="NEX63488.1"/>
    <property type="molecule type" value="Genomic_DNA"/>
</dbReference>
<keyword evidence="3" id="KW-1185">Reference proteome</keyword>
<comment type="caution">
    <text evidence="2">The sequence shown here is derived from an EMBL/GenBank/DDBJ whole genome shotgun (WGS) entry which is preliminary data.</text>
</comment>
<dbReference type="Proteomes" id="UP000482155">
    <property type="component" value="Unassembled WGS sequence"/>
</dbReference>
<sequence length="245" mass="26055">MQQFLPELVALPLFPLLSWQGKRTRRKTPRLPEADGPREGLAGAQLAGQALRIVAIGESPVAGVGVPTQEDAITAQLARALSSSLGRPVAWQAHGRNGATAREIGEAVLPGLPAAPVDVALVCLGVNDTTAFTPVGRWRDTLSSLLQALEERCQPRIILLAGVPPLSRFPALPQPLRWVMGLKSAALDHESARLAASLPAVLHVPLHVDLVSPQMMASDGYHPSVRGCAVWARQMADLCVNRMPG</sequence>
<keyword evidence="2" id="KW-0378">Hydrolase</keyword>
<name>A0A6B3SSN9_9BURK</name>
<feature type="domain" description="SGNH hydrolase-type esterase" evidence="1">
    <location>
        <begin position="55"/>
        <end position="228"/>
    </location>
</feature>
<evidence type="ECO:0000313" key="3">
    <source>
        <dbReference type="Proteomes" id="UP000482155"/>
    </source>
</evidence>